<name>A0A160F748_9BACL</name>
<reference evidence="2 3" key="1">
    <citation type="journal article" date="2006" name="Syst. Appl. Microbiol.">
        <title>Anoxybacillus amylolyticus sp. nov., a thermophilic amylase producing bacterium isolated from Mount Rittmann (Antarctica).</title>
        <authorList>
            <person name="Poli A."/>
            <person name="Esposito E."/>
            <person name="Lama L."/>
            <person name="Orlando P."/>
            <person name="Nicolaus G."/>
            <person name="de Appolonia F."/>
            <person name="Gambacorta A."/>
            <person name="Nicolaus B."/>
        </authorList>
    </citation>
    <scope>NUCLEOTIDE SEQUENCE [LARGE SCALE GENOMIC DNA]</scope>
    <source>
        <strain evidence="2 3">DSM 15939</strain>
    </source>
</reference>
<dbReference type="Pfam" id="PF13798">
    <property type="entry name" value="PCYCGC"/>
    <property type="match status" value="1"/>
</dbReference>
<dbReference type="InterPro" id="IPR025673">
    <property type="entry name" value="PCYCGC"/>
</dbReference>
<evidence type="ECO:0000313" key="3">
    <source>
        <dbReference type="Proteomes" id="UP000076865"/>
    </source>
</evidence>
<evidence type="ECO:0000256" key="1">
    <source>
        <dbReference type="SAM" id="SignalP"/>
    </source>
</evidence>
<gene>
    <name evidence="2" type="ORF">GFC30_1788</name>
</gene>
<accession>A0A160F748</accession>
<dbReference type="AlphaFoldDB" id="A0A160F748"/>
<dbReference type="OrthoDB" id="2654667at2"/>
<protein>
    <recommendedName>
        <fullName evidence="4">Lipoprotein</fullName>
    </recommendedName>
</protein>
<dbReference type="KEGG" id="aamy:GFC30_1788"/>
<keyword evidence="3" id="KW-1185">Reference proteome</keyword>
<keyword evidence="1" id="KW-0732">Signal</keyword>
<evidence type="ECO:0000313" key="2">
    <source>
        <dbReference type="EMBL" id="ANB61865.1"/>
    </source>
</evidence>
<dbReference type="PROSITE" id="PS51257">
    <property type="entry name" value="PROKAR_LIPOPROTEIN"/>
    <property type="match status" value="1"/>
</dbReference>
<dbReference type="PATRIC" id="fig|294699.3.peg.1828"/>
<dbReference type="Proteomes" id="UP000076865">
    <property type="component" value="Chromosome"/>
</dbReference>
<feature type="signal peptide" evidence="1">
    <location>
        <begin position="1"/>
        <end position="20"/>
    </location>
</feature>
<organism evidence="2 3">
    <name type="scientific">Anoxybacteroides amylolyticum</name>
    <dbReference type="NCBI Taxonomy" id="294699"/>
    <lineage>
        <taxon>Bacteria</taxon>
        <taxon>Bacillati</taxon>
        <taxon>Bacillota</taxon>
        <taxon>Bacilli</taxon>
        <taxon>Bacillales</taxon>
        <taxon>Anoxybacillaceae</taxon>
        <taxon>Anoxybacteroides</taxon>
    </lineage>
</organism>
<dbReference type="EMBL" id="CP015438">
    <property type="protein sequence ID" value="ANB61865.1"/>
    <property type="molecule type" value="Genomic_DNA"/>
</dbReference>
<proteinExistence type="predicted"/>
<feature type="chain" id="PRO_5038576656" description="Lipoprotein" evidence="1">
    <location>
        <begin position="21"/>
        <end position="160"/>
    </location>
</feature>
<sequence length="160" mass="17879">MKRPRAVAACVLSLSLFMSACSSDDTKEHKTHYTTSHGDVRELTKSTALLPSFLKQYDENMAVLYQEAAKHRQLLENIPCYCGCGASAGHKNNYDCFVYENKKDGSIVWDSHATTCGVCLEIAAQSIAEYEQGKSIKDIRKMIDEKYKEGYAEPTPTKPL</sequence>
<dbReference type="RefSeq" id="WP_066324453.1">
    <property type="nucleotide sequence ID" value="NZ_CP015438.1"/>
</dbReference>
<evidence type="ECO:0008006" key="4">
    <source>
        <dbReference type="Google" id="ProtNLM"/>
    </source>
</evidence>